<dbReference type="Proteomes" id="UP000827092">
    <property type="component" value="Unassembled WGS sequence"/>
</dbReference>
<accession>A0AAV6TCP1</accession>
<organism evidence="1 2">
    <name type="scientific">Oedothorax gibbosus</name>
    <dbReference type="NCBI Taxonomy" id="931172"/>
    <lineage>
        <taxon>Eukaryota</taxon>
        <taxon>Metazoa</taxon>
        <taxon>Ecdysozoa</taxon>
        <taxon>Arthropoda</taxon>
        <taxon>Chelicerata</taxon>
        <taxon>Arachnida</taxon>
        <taxon>Araneae</taxon>
        <taxon>Araneomorphae</taxon>
        <taxon>Entelegynae</taxon>
        <taxon>Araneoidea</taxon>
        <taxon>Linyphiidae</taxon>
        <taxon>Erigoninae</taxon>
        <taxon>Oedothorax</taxon>
    </lineage>
</organism>
<gene>
    <name evidence="1" type="ORF">JTE90_008552</name>
</gene>
<proteinExistence type="predicted"/>
<keyword evidence="2" id="KW-1185">Reference proteome</keyword>
<feature type="non-terminal residue" evidence="1">
    <location>
        <position position="1"/>
    </location>
</feature>
<name>A0AAV6TCP1_9ARAC</name>
<sequence>PIPSTKEFTVTHSFGKESHDDSLQCGTLWPRTSKGIIRPAIALPLRLNATSPL</sequence>
<dbReference type="EMBL" id="JAFNEN010007417">
    <property type="protein sequence ID" value="KAG8155663.1"/>
    <property type="molecule type" value="Genomic_DNA"/>
</dbReference>
<protein>
    <submittedName>
        <fullName evidence="1">Uncharacterized protein</fullName>
    </submittedName>
</protein>
<dbReference type="AlphaFoldDB" id="A0AAV6TCP1"/>
<reference evidence="1 2" key="1">
    <citation type="journal article" date="2022" name="Nat. Ecol. Evol.">
        <title>A masculinizing supergene underlies an exaggerated male reproductive morph in a spider.</title>
        <authorList>
            <person name="Hendrickx F."/>
            <person name="De Corte Z."/>
            <person name="Sonet G."/>
            <person name="Van Belleghem S.M."/>
            <person name="Kostlbacher S."/>
            <person name="Vangestel C."/>
        </authorList>
    </citation>
    <scope>NUCLEOTIDE SEQUENCE [LARGE SCALE GENOMIC DNA]</scope>
    <source>
        <strain evidence="1">W744_W776</strain>
    </source>
</reference>
<comment type="caution">
    <text evidence="1">The sequence shown here is derived from an EMBL/GenBank/DDBJ whole genome shotgun (WGS) entry which is preliminary data.</text>
</comment>
<evidence type="ECO:0000313" key="1">
    <source>
        <dbReference type="EMBL" id="KAG8155663.1"/>
    </source>
</evidence>
<evidence type="ECO:0000313" key="2">
    <source>
        <dbReference type="Proteomes" id="UP000827092"/>
    </source>
</evidence>